<dbReference type="InterPro" id="IPR020004">
    <property type="entry name" value="UDP-GlcNAc_Epase"/>
</dbReference>
<reference evidence="2 3" key="1">
    <citation type="journal article" date="2015" name="Nature">
        <title>rRNA introns, odd ribosomes, and small enigmatic genomes across a large radiation of phyla.</title>
        <authorList>
            <person name="Brown C.T."/>
            <person name="Hug L.A."/>
            <person name="Thomas B.C."/>
            <person name="Sharon I."/>
            <person name="Castelle C.J."/>
            <person name="Singh A."/>
            <person name="Wilkins M.J."/>
            <person name="Williams K.H."/>
            <person name="Banfield J.F."/>
        </authorList>
    </citation>
    <scope>NUCLEOTIDE SEQUENCE [LARGE SCALE GENOMIC DNA]</scope>
</reference>
<sequence>MTPVLEAVDRSGKLSLKVYATGMHLMPQFGETINEVRKYFPSAKSIDAIFKTDDRLGMAKFAGVFSQKLADVLNKDKPDMVLILGDRVEMFSTAKTCLYLGIPLAQLHGGDKTFTVDEPARHAITKLSHLHLPATKESAERIKKMGEDEWRIHIVGAPVLDVILNEKLPSRAELFKKLNLNPSEKIILVTQHAVSEEFKEAGRQMEETLSAVKSFGLPAVVIYPNTDPGGRKIIEVIEKEKSNKLLHIFPHMEHKDFLGLEREASVWVGNSSAIMIESSSFKTPCVNVGTRQLGRQHGDNVINVGYNRNEIKKAIKKSLHDEKYLAGLKTIKNPWGDGKTGPRVAKILEDLEINSKLLTKQITY</sequence>
<dbReference type="GO" id="GO:0004553">
    <property type="term" value="F:hydrolase activity, hydrolyzing O-glycosyl compounds"/>
    <property type="evidence" value="ECO:0007669"/>
    <property type="project" value="InterPro"/>
</dbReference>
<dbReference type="InterPro" id="IPR029767">
    <property type="entry name" value="WecB-like"/>
</dbReference>
<dbReference type="PANTHER" id="PTHR43174:SF3">
    <property type="entry name" value="UDP-N-ACETYLGLUCOSAMINE 2-EPIMERASE"/>
    <property type="match status" value="1"/>
</dbReference>
<proteinExistence type="predicted"/>
<gene>
    <name evidence="2" type="ORF">UW49_C0001G0012</name>
</gene>
<comment type="caution">
    <text evidence="2">The sequence shown here is derived from an EMBL/GenBank/DDBJ whole genome shotgun (WGS) entry which is preliminary data.</text>
</comment>
<evidence type="ECO:0000313" key="2">
    <source>
        <dbReference type="EMBL" id="KKT57828.1"/>
    </source>
</evidence>
<dbReference type="PANTHER" id="PTHR43174">
    <property type="entry name" value="UDP-N-ACETYLGLUCOSAMINE 2-EPIMERASE"/>
    <property type="match status" value="1"/>
</dbReference>
<dbReference type="InterPro" id="IPR003331">
    <property type="entry name" value="UDP_GlcNAc_Epimerase_2_dom"/>
</dbReference>
<dbReference type="AlphaFoldDB" id="A0A0G1IG60"/>
<dbReference type="NCBIfam" id="TIGR03568">
    <property type="entry name" value="NeuC_NnaA"/>
    <property type="match status" value="1"/>
</dbReference>
<evidence type="ECO:0000313" key="3">
    <source>
        <dbReference type="Proteomes" id="UP000033977"/>
    </source>
</evidence>
<dbReference type="Gene3D" id="3.40.50.2000">
    <property type="entry name" value="Glycogen Phosphorylase B"/>
    <property type="match status" value="2"/>
</dbReference>
<dbReference type="SUPFAM" id="SSF53756">
    <property type="entry name" value="UDP-Glycosyltransferase/glycogen phosphorylase"/>
    <property type="match status" value="1"/>
</dbReference>
<accession>A0A0G1IG60</accession>
<dbReference type="GO" id="GO:0006047">
    <property type="term" value="P:UDP-N-acetylglucosamine metabolic process"/>
    <property type="evidence" value="ECO:0007669"/>
    <property type="project" value="InterPro"/>
</dbReference>
<dbReference type="Proteomes" id="UP000033977">
    <property type="component" value="Unassembled WGS sequence"/>
</dbReference>
<evidence type="ECO:0000259" key="1">
    <source>
        <dbReference type="Pfam" id="PF02350"/>
    </source>
</evidence>
<feature type="domain" description="UDP-N-acetylglucosamine 2-epimerase" evidence="1">
    <location>
        <begin position="7"/>
        <end position="349"/>
    </location>
</feature>
<name>A0A0G1IG60_9BACT</name>
<protein>
    <submittedName>
        <fullName evidence="2">UDP-N-acetyl-D-glucosamine 2-epimerase, UDP-hydrolysing</fullName>
    </submittedName>
</protein>
<dbReference type="EMBL" id="LCIN01000001">
    <property type="protein sequence ID" value="KKT57828.1"/>
    <property type="molecule type" value="Genomic_DNA"/>
</dbReference>
<dbReference type="Pfam" id="PF02350">
    <property type="entry name" value="Epimerase_2"/>
    <property type="match status" value="1"/>
</dbReference>
<organism evidence="2 3">
    <name type="scientific">Candidatus Giovannonibacteria bacterium GW2011_GWB1_44_23</name>
    <dbReference type="NCBI Taxonomy" id="1618652"/>
    <lineage>
        <taxon>Bacteria</taxon>
        <taxon>Candidatus Giovannoniibacteriota</taxon>
    </lineage>
</organism>